<dbReference type="Pfam" id="PF07238">
    <property type="entry name" value="PilZ"/>
    <property type="match status" value="1"/>
</dbReference>
<feature type="domain" description="PilZ" evidence="1">
    <location>
        <begin position="26"/>
        <end position="113"/>
    </location>
</feature>
<keyword evidence="3" id="KW-1185">Reference proteome</keyword>
<gene>
    <name evidence="2" type="ORF">DSM104635_01587</name>
</gene>
<reference evidence="3" key="1">
    <citation type="submission" date="2019-12" db="EMBL/GenBank/DDBJ databases">
        <title>Complete genome of Terracaulis silvestris 0127_4.</title>
        <authorList>
            <person name="Vieira S."/>
            <person name="Riedel T."/>
            <person name="Sproer C."/>
            <person name="Pascual J."/>
            <person name="Boedeker C."/>
            <person name="Overmann J."/>
        </authorList>
    </citation>
    <scope>NUCLEOTIDE SEQUENCE [LARGE SCALE GENOMIC DNA]</scope>
    <source>
        <strain evidence="3">0127_4</strain>
    </source>
</reference>
<organism evidence="2 3">
    <name type="scientific">Terricaulis silvestris</name>
    <dbReference type="NCBI Taxonomy" id="2686094"/>
    <lineage>
        <taxon>Bacteria</taxon>
        <taxon>Pseudomonadati</taxon>
        <taxon>Pseudomonadota</taxon>
        <taxon>Alphaproteobacteria</taxon>
        <taxon>Caulobacterales</taxon>
        <taxon>Caulobacteraceae</taxon>
        <taxon>Terricaulis</taxon>
    </lineage>
</organism>
<evidence type="ECO:0000313" key="3">
    <source>
        <dbReference type="Proteomes" id="UP000431269"/>
    </source>
</evidence>
<proteinExistence type="predicted"/>
<protein>
    <submittedName>
        <fullName evidence="2">PilZ domain protein</fullName>
    </submittedName>
</protein>
<dbReference type="AlphaFoldDB" id="A0A6I6MPQ1"/>
<dbReference type="EMBL" id="CP047045">
    <property type="protein sequence ID" value="QGZ94757.1"/>
    <property type="molecule type" value="Genomic_DNA"/>
</dbReference>
<evidence type="ECO:0000313" key="2">
    <source>
        <dbReference type="EMBL" id="QGZ94757.1"/>
    </source>
</evidence>
<name>A0A6I6MPQ1_9CAUL</name>
<dbReference type="Gene3D" id="2.40.10.220">
    <property type="entry name" value="predicted glycosyltransferase like domains"/>
    <property type="match status" value="1"/>
</dbReference>
<dbReference type="InterPro" id="IPR009875">
    <property type="entry name" value="PilZ_domain"/>
</dbReference>
<accession>A0A6I6MPQ1</accession>
<dbReference type="GO" id="GO:0035438">
    <property type="term" value="F:cyclic-di-GMP binding"/>
    <property type="evidence" value="ECO:0007669"/>
    <property type="project" value="InterPro"/>
</dbReference>
<dbReference type="RefSeq" id="WP_158765672.1">
    <property type="nucleotide sequence ID" value="NZ_CP047045.1"/>
</dbReference>
<dbReference type="Proteomes" id="UP000431269">
    <property type="component" value="Chromosome"/>
</dbReference>
<dbReference type="SUPFAM" id="SSF141371">
    <property type="entry name" value="PilZ domain-like"/>
    <property type="match status" value="1"/>
</dbReference>
<evidence type="ECO:0000259" key="1">
    <source>
        <dbReference type="Pfam" id="PF07238"/>
    </source>
</evidence>
<dbReference type="KEGG" id="tsv:DSM104635_01587"/>
<sequence length="205" mass="22572">MTQIAAKLDLAAAARRLTAAQVGLRERRRFRRMPIQVSGRLLDTFGREHDCRTEDISPGDVRIAATTLPPIGERVIIYLEGIGRVSGKVARSCGEGEVAVIFDFTAHKREKLAEQLTLIVNRDLGIEAPVRPTISDGAQLVKLEFETGEAYEGEVVDFSLAGITIKSKRPPPLIGVWVRVGTVYGRVARLIEGGFAIDFDQHKRP</sequence>